<evidence type="ECO:0000313" key="3">
    <source>
        <dbReference type="Proteomes" id="UP000824469"/>
    </source>
</evidence>
<dbReference type="AlphaFoldDB" id="A0AA38C4Q6"/>
<comment type="caution">
    <text evidence="2">The sequence shown here is derived from an EMBL/GenBank/DDBJ whole genome shotgun (WGS) entry which is preliminary data.</text>
</comment>
<accession>A0AA38C4Q6</accession>
<feature type="non-terminal residue" evidence="2">
    <location>
        <position position="219"/>
    </location>
</feature>
<dbReference type="GO" id="GO:0009941">
    <property type="term" value="C:chloroplast envelope"/>
    <property type="evidence" value="ECO:0007669"/>
    <property type="project" value="TreeGrafter"/>
</dbReference>
<organism evidence="2 3">
    <name type="scientific">Taxus chinensis</name>
    <name type="common">Chinese yew</name>
    <name type="synonym">Taxus wallichiana var. chinensis</name>
    <dbReference type="NCBI Taxonomy" id="29808"/>
    <lineage>
        <taxon>Eukaryota</taxon>
        <taxon>Viridiplantae</taxon>
        <taxon>Streptophyta</taxon>
        <taxon>Embryophyta</taxon>
        <taxon>Tracheophyta</taxon>
        <taxon>Spermatophyta</taxon>
        <taxon>Pinopsida</taxon>
        <taxon>Pinidae</taxon>
        <taxon>Conifers II</taxon>
        <taxon>Cupressales</taxon>
        <taxon>Taxaceae</taxon>
        <taxon>Taxus</taxon>
    </lineage>
</organism>
<dbReference type="PANTHER" id="PTHR36793">
    <property type="entry name" value="RIBOSOMAL RNA SMALL SUBUNIT METHYLTRANSFERASE J"/>
    <property type="match status" value="1"/>
</dbReference>
<dbReference type="InterPro" id="IPR055241">
    <property type="entry name" value="Armadillo_rpt_dom"/>
</dbReference>
<proteinExistence type="predicted"/>
<reference evidence="2 3" key="1">
    <citation type="journal article" date="2021" name="Nat. Plants">
        <title>The Taxus genome provides insights into paclitaxel biosynthesis.</title>
        <authorList>
            <person name="Xiong X."/>
            <person name="Gou J."/>
            <person name="Liao Q."/>
            <person name="Li Y."/>
            <person name="Zhou Q."/>
            <person name="Bi G."/>
            <person name="Li C."/>
            <person name="Du R."/>
            <person name="Wang X."/>
            <person name="Sun T."/>
            <person name="Guo L."/>
            <person name="Liang H."/>
            <person name="Lu P."/>
            <person name="Wu Y."/>
            <person name="Zhang Z."/>
            <person name="Ro D.K."/>
            <person name="Shang Y."/>
            <person name="Huang S."/>
            <person name="Yan J."/>
        </authorList>
    </citation>
    <scope>NUCLEOTIDE SEQUENCE [LARGE SCALE GENOMIC DNA]</scope>
    <source>
        <strain evidence="2">Ta-2019</strain>
    </source>
</reference>
<sequence length="219" mass="25156">MCNMDIAKEPKMASIGDYKTQQEVLEVMQLCDYEDVSFTKLNEIKGHQAFIGKNVHRIEGRRPFQSQCRYNSQSDHITEQGYIASRMQTQKSICSAENEGTIWEKKTGFNMEEILRKYIRYVLNEKPFNPDLVANLIHLRKSSTLEDGQVAEVLNEVSRRIVKEKGPIVMDTEGFTERGIQRKVAVQALFSKLLYLAELDEFCSTTRSSLSIKEIFGVT</sequence>
<evidence type="ECO:0000313" key="2">
    <source>
        <dbReference type="EMBL" id="KAH9290104.1"/>
    </source>
</evidence>
<dbReference type="Proteomes" id="UP000824469">
    <property type="component" value="Unassembled WGS sequence"/>
</dbReference>
<dbReference type="PANTHER" id="PTHR36793:SF1">
    <property type="entry name" value="RIBOSOMAL RNA SMALL SUBUNIT METHYLTRANSFERASE J"/>
    <property type="match status" value="1"/>
</dbReference>
<keyword evidence="3" id="KW-1185">Reference proteome</keyword>
<protein>
    <recommendedName>
        <fullName evidence="1">Armadillo-like repeats domain-containing protein</fullName>
    </recommendedName>
</protein>
<dbReference type="Pfam" id="PF22915">
    <property type="entry name" value="ARMH5"/>
    <property type="match status" value="1"/>
</dbReference>
<gene>
    <name evidence="2" type="ORF">KI387_034221</name>
</gene>
<feature type="domain" description="Armadillo-like repeats" evidence="1">
    <location>
        <begin position="107"/>
        <end position="198"/>
    </location>
</feature>
<evidence type="ECO:0000259" key="1">
    <source>
        <dbReference type="Pfam" id="PF22915"/>
    </source>
</evidence>
<dbReference type="GO" id="GO:0009535">
    <property type="term" value="C:chloroplast thylakoid membrane"/>
    <property type="evidence" value="ECO:0007669"/>
    <property type="project" value="TreeGrafter"/>
</dbReference>
<dbReference type="EMBL" id="JAHRHJ020003813">
    <property type="protein sequence ID" value="KAH9290104.1"/>
    <property type="molecule type" value="Genomic_DNA"/>
</dbReference>
<name>A0AA38C4Q6_TAXCH</name>